<protein>
    <submittedName>
        <fullName evidence="2">Uncharacterized protein</fullName>
    </submittedName>
</protein>
<feature type="compositionally biased region" description="Basic and acidic residues" evidence="1">
    <location>
        <begin position="62"/>
        <end position="71"/>
    </location>
</feature>
<evidence type="ECO:0000313" key="2">
    <source>
        <dbReference type="EMBL" id="EKM82327.1"/>
    </source>
</evidence>
<organism evidence="2 3">
    <name type="scientific">Agaricus bisporus var. burnettii (strain JB137-S8 / ATCC MYA-4627 / FGSC 10392)</name>
    <name type="common">White button mushroom</name>
    <dbReference type="NCBI Taxonomy" id="597362"/>
    <lineage>
        <taxon>Eukaryota</taxon>
        <taxon>Fungi</taxon>
        <taxon>Dikarya</taxon>
        <taxon>Basidiomycota</taxon>
        <taxon>Agaricomycotina</taxon>
        <taxon>Agaricomycetes</taxon>
        <taxon>Agaricomycetidae</taxon>
        <taxon>Agaricales</taxon>
        <taxon>Agaricineae</taxon>
        <taxon>Agaricaceae</taxon>
        <taxon>Agaricus</taxon>
    </lineage>
</organism>
<evidence type="ECO:0000256" key="1">
    <source>
        <dbReference type="SAM" id="MobiDB-lite"/>
    </source>
</evidence>
<dbReference type="GeneID" id="18823126"/>
<sequence length="117" mass="11983">MVSAKGEEMYMTVGSSMQFTWQLLGKIEKRIGPELMSVFNKVITGNDVGAGRIGMGGGGEDVGGKGKEKESGVGMNGNMSMDVDSNVNAPLMGLTTATMTNGNGTVVSTSSLNVGGQ</sequence>
<dbReference type="RefSeq" id="XP_007326371.1">
    <property type="nucleotide sequence ID" value="XM_007326309.1"/>
</dbReference>
<accession>K5XGE3</accession>
<proteinExistence type="predicted"/>
<name>K5XGE3_AGABU</name>
<keyword evidence="3" id="KW-1185">Reference proteome</keyword>
<dbReference type="HOGENOM" id="CLU_2084145_0_0_1"/>
<dbReference type="OMA" id="NVNAPLM"/>
<gene>
    <name evidence="2" type="ORF">AGABI1DRAFT_110991</name>
</gene>
<reference evidence="3" key="1">
    <citation type="journal article" date="2012" name="Proc. Natl. Acad. Sci. U.S.A.">
        <title>Genome sequence of the button mushroom Agaricus bisporus reveals mechanisms governing adaptation to a humic-rich ecological niche.</title>
        <authorList>
            <person name="Morin E."/>
            <person name="Kohler A."/>
            <person name="Baker A.R."/>
            <person name="Foulongne-Oriol M."/>
            <person name="Lombard V."/>
            <person name="Nagy L.G."/>
            <person name="Ohm R.A."/>
            <person name="Patyshakuliyeva A."/>
            <person name="Brun A."/>
            <person name="Aerts A.L."/>
            <person name="Bailey A.M."/>
            <person name="Billette C."/>
            <person name="Coutinho P.M."/>
            <person name="Deakin G."/>
            <person name="Doddapaneni H."/>
            <person name="Floudas D."/>
            <person name="Grimwood J."/>
            <person name="Hilden K."/>
            <person name="Kuees U."/>
            <person name="LaButti K.M."/>
            <person name="Lapidus A."/>
            <person name="Lindquist E.A."/>
            <person name="Lucas S.M."/>
            <person name="Murat C."/>
            <person name="Riley R.W."/>
            <person name="Salamov A.A."/>
            <person name="Schmutz J."/>
            <person name="Subramanian V."/>
            <person name="Woesten H.A.B."/>
            <person name="Xu J."/>
            <person name="Eastwood D.C."/>
            <person name="Foster G.D."/>
            <person name="Sonnenberg A.S."/>
            <person name="Cullen D."/>
            <person name="de Vries R.P."/>
            <person name="Lundell T."/>
            <person name="Hibbett D.S."/>
            <person name="Henrissat B."/>
            <person name="Burton K.S."/>
            <person name="Kerrigan R.W."/>
            <person name="Challen M.P."/>
            <person name="Grigoriev I.V."/>
            <person name="Martin F."/>
        </authorList>
    </citation>
    <scope>NUCLEOTIDE SEQUENCE [LARGE SCALE GENOMIC DNA]</scope>
    <source>
        <strain evidence="3">JB137-S8 / ATCC MYA-4627 / FGSC 10392</strain>
    </source>
</reference>
<dbReference type="KEGG" id="abp:AGABI1DRAFT110991"/>
<dbReference type="Proteomes" id="UP000008493">
    <property type="component" value="Unassembled WGS sequence"/>
</dbReference>
<feature type="region of interest" description="Disordered" evidence="1">
    <location>
        <begin position="53"/>
        <end position="80"/>
    </location>
</feature>
<dbReference type="InParanoid" id="K5XGE3"/>
<dbReference type="EMBL" id="JH971386">
    <property type="protein sequence ID" value="EKM82327.1"/>
    <property type="molecule type" value="Genomic_DNA"/>
</dbReference>
<dbReference type="AlphaFoldDB" id="K5XGE3"/>
<evidence type="ECO:0000313" key="3">
    <source>
        <dbReference type="Proteomes" id="UP000008493"/>
    </source>
</evidence>